<dbReference type="CDD" id="cd11058">
    <property type="entry name" value="CYP60B-like"/>
    <property type="match status" value="1"/>
</dbReference>
<keyword evidence="7" id="KW-0472">Membrane</keyword>
<feature type="binding site" description="axial binding residue" evidence="5">
    <location>
        <position position="468"/>
    </location>
    <ligand>
        <name>heme</name>
        <dbReference type="ChEBI" id="CHEBI:30413"/>
    </ligand>
    <ligandPart>
        <name>Fe</name>
        <dbReference type="ChEBI" id="CHEBI:18248"/>
    </ligandPart>
</feature>
<dbReference type="SUPFAM" id="SSF48264">
    <property type="entry name" value="Cytochrome P450"/>
    <property type="match status" value="1"/>
</dbReference>
<proteinExistence type="inferred from homology"/>
<keyword evidence="7" id="KW-1133">Transmembrane helix</keyword>
<dbReference type="InterPro" id="IPR036396">
    <property type="entry name" value="Cyt_P450_sf"/>
</dbReference>
<evidence type="ECO:0000313" key="9">
    <source>
        <dbReference type="Proteomes" id="UP001174934"/>
    </source>
</evidence>
<evidence type="ECO:0000256" key="6">
    <source>
        <dbReference type="RuleBase" id="RU000461"/>
    </source>
</evidence>
<evidence type="ECO:0000313" key="8">
    <source>
        <dbReference type="EMBL" id="KAK0618490.1"/>
    </source>
</evidence>
<evidence type="ECO:0000256" key="3">
    <source>
        <dbReference type="ARBA" id="ARBA00022723"/>
    </source>
</evidence>
<evidence type="ECO:0000256" key="1">
    <source>
        <dbReference type="ARBA" id="ARBA00001971"/>
    </source>
</evidence>
<feature type="transmembrane region" description="Helical" evidence="7">
    <location>
        <begin position="21"/>
        <end position="42"/>
    </location>
</feature>
<dbReference type="EMBL" id="JAULSR010000005">
    <property type="protein sequence ID" value="KAK0618490.1"/>
    <property type="molecule type" value="Genomic_DNA"/>
</dbReference>
<comment type="caution">
    <text evidence="8">The sequence shown here is derived from an EMBL/GenBank/DDBJ whole genome shotgun (WGS) entry which is preliminary data.</text>
</comment>
<gene>
    <name evidence="8" type="ORF">B0T17DRAFT_609515</name>
</gene>
<dbReference type="PRINTS" id="PR00385">
    <property type="entry name" value="P450"/>
</dbReference>
<dbReference type="GO" id="GO:0005506">
    <property type="term" value="F:iron ion binding"/>
    <property type="evidence" value="ECO:0007669"/>
    <property type="project" value="InterPro"/>
</dbReference>
<dbReference type="GO" id="GO:0004497">
    <property type="term" value="F:monooxygenase activity"/>
    <property type="evidence" value="ECO:0007669"/>
    <property type="project" value="UniProtKB-KW"/>
</dbReference>
<keyword evidence="2 5" id="KW-0349">Heme</keyword>
<dbReference type="GO" id="GO:0020037">
    <property type="term" value="F:heme binding"/>
    <property type="evidence" value="ECO:0007669"/>
    <property type="project" value="InterPro"/>
</dbReference>
<organism evidence="8 9">
    <name type="scientific">Bombardia bombarda</name>
    <dbReference type="NCBI Taxonomy" id="252184"/>
    <lineage>
        <taxon>Eukaryota</taxon>
        <taxon>Fungi</taxon>
        <taxon>Dikarya</taxon>
        <taxon>Ascomycota</taxon>
        <taxon>Pezizomycotina</taxon>
        <taxon>Sordariomycetes</taxon>
        <taxon>Sordariomycetidae</taxon>
        <taxon>Sordariales</taxon>
        <taxon>Lasiosphaeriaceae</taxon>
        <taxon>Bombardia</taxon>
    </lineage>
</organism>
<name>A0AA39WN56_9PEZI</name>
<evidence type="ECO:0000256" key="7">
    <source>
        <dbReference type="SAM" id="Phobius"/>
    </source>
</evidence>
<sequence>MGIFRLAEYVHVDDLGLSLGIFQRLLILVVGITILAAGYHAFHQLVLHPLAKFPGPKLAALTNFPYSQSYLGGRQPWDMLKLHQRYGPVVRVSPSELSFNTSQSWSDIYGVGKEKTTCFIKSAFYDGGNFADQAHSIVSERDPEKHRQMRKFLSRAFADSSLREQEHLVSEIIDKFVDRVGQEGTVDLTHWFNLLTFDVIAKLAFGQDFRGIESGETHTWIKDVLGSMSQANTSDALSRFPRIGKLWLLFNRGWLANLIEAATRHQQYTIDLTKKRINEVTDRKDFMSYLLKDRSENSDIQLSAHASDFVIAGSETTATTLAVVFYYLCRVPAVRQRLTREIRSAFARYADINGTSAAQLPYLHAVCLEALRVCPPLPLALPREVPASGAVVDGVWVPGGTIVATNPFAACMSPSNFKDPEVFDPERWLHGNAATISSGDETELLMGRGGGGDVLDASRPFSYGPRSCLGRSLAWLEMNITIARLLFNYDVSLVNEDLDWLGQSEMHLLWKKPSMFVQFTKVV</sequence>
<dbReference type="PRINTS" id="PR00463">
    <property type="entry name" value="EP450I"/>
</dbReference>
<reference evidence="8" key="1">
    <citation type="submission" date="2023-06" db="EMBL/GenBank/DDBJ databases">
        <title>Genome-scale phylogeny and comparative genomics of the fungal order Sordariales.</title>
        <authorList>
            <consortium name="Lawrence Berkeley National Laboratory"/>
            <person name="Hensen N."/>
            <person name="Bonometti L."/>
            <person name="Westerberg I."/>
            <person name="Brannstrom I.O."/>
            <person name="Guillou S."/>
            <person name="Cros-Aarteil S."/>
            <person name="Calhoun S."/>
            <person name="Haridas S."/>
            <person name="Kuo A."/>
            <person name="Mondo S."/>
            <person name="Pangilinan J."/>
            <person name="Riley R."/>
            <person name="LaButti K."/>
            <person name="Andreopoulos B."/>
            <person name="Lipzen A."/>
            <person name="Chen C."/>
            <person name="Yanf M."/>
            <person name="Daum C."/>
            <person name="Ng V."/>
            <person name="Clum A."/>
            <person name="Steindorff A."/>
            <person name="Ohm R."/>
            <person name="Martin F."/>
            <person name="Silar P."/>
            <person name="Natvig D."/>
            <person name="Lalanne C."/>
            <person name="Gautier V."/>
            <person name="Ament-velasquez S.L."/>
            <person name="Kruys A."/>
            <person name="Hutchinson M.I."/>
            <person name="Powell A.J."/>
            <person name="Barry K."/>
            <person name="Miller A.N."/>
            <person name="Grigoriev I.V."/>
            <person name="Debuchy R."/>
            <person name="Gladieux P."/>
            <person name="Thoren M.H."/>
            <person name="Johannesson H."/>
        </authorList>
    </citation>
    <scope>NUCLEOTIDE SEQUENCE</scope>
    <source>
        <strain evidence="8">SMH3391-2</strain>
    </source>
</reference>
<dbReference type="InterPro" id="IPR001128">
    <property type="entry name" value="Cyt_P450"/>
</dbReference>
<keyword evidence="3 5" id="KW-0479">Metal-binding</keyword>
<dbReference type="InterPro" id="IPR050121">
    <property type="entry name" value="Cytochrome_P450_monoxygenase"/>
</dbReference>
<dbReference type="Gene3D" id="1.10.630.10">
    <property type="entry name" value="Cytochrome P450"/>
    <property type="match status" value="1"/>
</dbReference>
<evidence type="ECO:0000256" key="5">
    <source>
        <dbReference type="PIRSR" id="PIRSR602401-1"/>
    </source>
</evidence>
<dbReference type="PANTHER" id="PTHR24305:SF161">
    <property type="entry name" value="P450, PUTATIVE (EUROFUNG)-RELATED"/>
    <property type="match status" value="1"/>
</dbReference>
<keyword evidence="6" id="KW-0503">Monooxygenase</keyword>
<dbReference type="Pfam" id="PF00067">
    <property type="entry name" value="p450"/>
    <property type="match status" value="1"/>
</dbReference>
<accession>A0AA39WN56</accession>
<dbReference type="GO" id="GO:0016705">
    <property type="term" value="F:oxidoreductase activity, acting on paired donors, with incorporation or reduction of molecular oxygen"/>
    <property type="evidence" value="ECO:0007669"/>
    <property type="project" value="InterPro"/>
</dbReference>
<dbReference type="InterPro" id="IPR002401">
    <property type="entry name" value="Cyt_P450_E_grp-I"/>
</dbReference>
<evidence type="ECO:0000256" key="4">
    <source>
        <dbReference type="ARBA" id="ARBA00023004"/>
    </source>
</evidence>
<keyword evidence="6" id="KW-0560">Oxidoreductase</keyword>
<comment type="similarity">
    <text evidence="6">Belongs to the cytochrome P450 family.</text>
</comment>
<keyword evidence="9" id="KW-1185">Reference proteome</keyword>
<dbReference type="PANTHER" id="PTHR24305">
    <property type="entry name" value="CYTOCHROME P450"/>
    <property type="match status" value="1"/>
</dbReference>
<dbReference type="AlphaFoldDB" id="A0AA39WN56"/>
<evidence type="ECO:0000256" key="2">
    <source>
        <dbReference type="ARBA" id="ARBA00022617"/>
    </source>
</evidence>
<dbReference type="InterPro" id="IPR017972">
    <property type="entry name" value="Cyt_P450_CS"/>
</dbReference>
<protein>
    <submittedName>
        <fullName evidence="8">Benzoate 4-monooxygenase cytochrome P450</fullName>
    </submittedName>
</protein>
<keyword evidence="4 5" id="KW-0408">Iron</keyword>
<comment type="cofactor">
    <cofactor evidence="1 5">
        <name>heme</name>
        <dbReference type="ChEBI" id="CHEBI:30413"/>
    </cofactor>
</comment>
<dbReference type="Proteomes" id="UP001174934">
    <property type="component" value="Unassembled WGS sequence"/>
</dbReference>
<keyword evidence="7" id="KW-0812">Transmembrane</keyword>
<dbReference type="PROSITE" id="PS00086">
    <property type="entry name" value="CYTOCHROME_P450"/>
    <property type="match status" value="1"/>
</dbReference>